<proteinExistence type="predicted"/>
<protein>
    <submittedName>
        <fullName evidence="1">Uncharacterized protein</fullName>
    </submittedName>
</protein>
<reference evidence="2" key="1">
    <citation type="journal article" date="2019" name="Int. J. Syst. Evol. Microbiol.">
        <title>The Global Catalogue of Microorganisms (GCM) 10K type strain sequencing project: providing services to taxonomists for standard genome sequencing and annotation.</title>
        <authorList>
            <consortium name="The Broad Institute Genomics Platform"/>
            <consortium name="The Broad Institute Genome Sequencing Center for Infectious Disease"/>
            <person name="Wu L."/>
            <person name="Ma J."/>
        </authorList>
    </citation>
    <scope>NUCLEOTIDE SEQUENCE [LARGE SCALE GENOMIC DNA]</scope>
    <source>
        <strain evidence="2">JCM 14560</strain>
    </source>
</reference>
<gene>
    <name evidence="1" type="ORF">GCM10009760_41040</name>
</gene>
<organism evidence="1 2">
    <name type="scientific">Kitasatospora kazusensis</name>
    <dbReference type="NCBI Taxonomy" id="407974"/>
    <lineage>
        <taxon>Bacteria</taxon>
        <taxon>Bacillati</taxon>
        <taxon>Actinomycetota</taxon>
        <taxon>Actinomycetes</taxon>
        <taxon>Kitasatosporales</taxon>
        <taxon>Streptomycetaceae</taxon>
        <taxon>Kitasatospora</taxon>
    </lineage>
</organism>
<sequence length="101" mass="11067">MTTMRTLIEIEMDTATANQAIADGTIEASMDKMMEMLKPEAAYFFARMGRRAALLVVDLPDEAAIVPTLEPAWLNLNADVTMTPCMNADELRTGLSRLNGS</sequence>
<dbReference type="Proteomes" id="UP001422759">
    <property type="component" value="Unassembled WGS sequence"/>
</dbReference>
<keyword evidence="2" id="KW-1185">Reference proteome</keyword>
<name>A0ABP5LJV9_9ACTN</name>
<evidence type="ECO:0000313" key="2">
    <source>
        <dbReference type="Proteomes" id="UP001422759"/>
    </source>
</evidence>
<dbReference type="EMBL" id="BAAANT010000024">
    <property type="protein sequence ID" value="GAA2148683.1"/>
    <property type="molecule type" value="Genomic_DNA"/>
</dbReference>
<evidence type="ECO:0000313" key="1">
    <source>
        <dbReference type="EMBL" id="GAA2148683.1"/>
    </source>
</evidence>
<dbReference type="RefSeq" id="WP_425555592.1">
    <property type="nucleotide sequence ID" value="NZ_BAAANT010000024.1"/>
</dbReference>
<accession>A0ABP5LJV9</accession>
<comment type="caution">
    <text evidence="1">The sequence shown here is derived from an EMBL/GenBank/DDBJ whole genome shotgun (WGS) entry which is preliminary data.</text>
</comment>